<evidence type="ECO:0000313" key="1">
    <source>
        <dbReference type="Proteomes" id="UP000095282"/>
    </source>
</evidence>
<evidence type="ECO:0000313" key="2">
    <source>
        <dbReference type="WBParaSite" id="Csp11.Scaffold629.g14295.t1"/>
    </source>
</evidence>
<protein>
    <submittedName>
        <fullName evidence="2">Uncharacterized protein</fullName>
    </submittedName>
</protein>
<name>A0A1I7U2V5_9PELO</name>
<accession>A0A1I7U2V5</accession>
<dbReference type="AlphaFoldDB" id="A0A1I7U2V5"/>
<dbReference type="Proteomes" id="UP000095282">
    <property type="component" value="Unplaced"/>
</dbReference>
<organism evidence="1 2">
    <name type="scientific">Caenorhabditis tropicalis</name>
    <dbReference type="NCBI Taxonomy" id="1561998"/>
    <lineage>
        <taxon>Eukaryota</taxon>
        <taxon>Metazoa</taxon>
        <taxon>Ecdysozoa</taxon>
        <taxon>Nematoda</taxon>
        <taxon>Chromadorea</taxon>
        <taxon>Rhabditida</taxon>
        <taxon>Rhabditina</taxon>
        <taxon>Rhabditomorpha</taxon>
        <taxon>Rhabditoidea</taxon>
        <taxon>Rhabditidae</taxon>
        <taxon>Peloderinae</taxon>
        <taxon>Caenorhabditis</taxon>
    </lineage>
</organism>
<sequence>MRGVEVQLRHEERWVKQDEKLYSNEENRNWRCTSFDEKTGRPVYLRLEGGGDSVQSITEGSKRIEKEYLSPKQEEVNHRQTDQWESHYNFLKSGG</sequence>
<dbReference type="WBParaSite" id="Csp11.Scaffold629.g14295.t1">
    <property type="protein sequence ID" value="Csp11.Scaffold629.g14295.t1"/>
    <property type="gene ID" value="Csp11.Scaffold629.g14295"/>
</dbReference>
<keyword evidence="1" id="KW-1185">Reference proteome</keyword>
<reference evidence="2" key="1">
    <citation type="submission" date="2016-11" db="UniProtKB">
        <authorList>
            <consortium name="WormBaseParasite"/>
        </authorList>
    </citation>
    <scope>IDENTIFICATION</scope>
</reference>
<proteinExistence type="predicted"/>